<evidence type="ECO:0000256" key="1">
    <source>
        <dbReference type="SAM" id="MobiDB-lite"/>
    </source>
</evidence>
<gene>
    <name evidence="2" type="ORF">CASFOL_013367</name>
</gene>
<organism evidence="2 3">
    <name type="scientific">Castilleja foliolosa</name>
    <dbReference type="NCBI Taxonomy" id="1961234"/>
    <lineage>
        <taxon>Eukaryota</taxon>
        <taxon>Viridiplantae</taxon>
        <taxon>Streptophyta</taxon>
        <taxon>Embryophyta</taxon>
        <taxon>Tracheophyta</taxon>
        <taxon>Spermatophyta</taxon>
        <taxon>Magnoliopsida</taxon>
        <taxon>eudicotyledons</taxon>
        <taxon>Gunneridae</taxon>
        <taxon>Pentapetalae</taxon>
        <taxon>asterids</taxon>
        <taxon>lamiids</taxon>
        <taxon>Lamiales</taxon>
        <taxon>Orobanchaceae</taxon>
        <taxon>Pedicularideae</taxon>
        <taxon>Castillejinae</taxon>
        <taxon>Castilleja</taxon>
    </lineage>
</organism>
<keyword evidence="3" id="KW-1185">Reference proteome</keyword>
<feature type="region of interest" description="Disordered" evidence="1">
    <location>
        <begin position="80"/>
        <end position="101"/>
    </location>
</feature>
<sequence length="101" mass="10932">MWQVLLAAAAAAGSGILAKKLINPSDTESPFSDLNQQCAENQETLSGEDEIFRFSSVGSKRLSKHARKKGFRVLKKNIGSKKKDAGGEKEIVVDQSGKKNL</sequence>
<dbReference type="EMBL" id="JAVIJP010000016">
    <property type="protein sequence ID" value="KAL3642552.1"/>
    <property type="molecule type" value="Genomic_DNA"/>
</dbReference>
<name>A0ABD3DKH9_9LAMI</name>
<evidence type="ECO:0000313" key="2">
    <source>
        <dbReference type="EMBL" id="KAL3642552.1"/>
    </source>
</evidence>
<evidence type="ECO:0000313" key="3">
    <source>
        <dbReference type="Proteomes" id="UP001632038"/>
    </source>
</evidence>
<accession>A0ABD3DKH9</accession>
<dbReference type="Proteomes" id="UP001632038">
    <property type="component" value="Unassembled WGS sequence"/>
</dbReference>
<protein>
    <submittedName>
        <fullName evidence="2">Uncharacterized protein</fullName>
    </submittedName>
</protein>
<feature type="compositionally biased region" description="Basic and acidic residues" evidence="1">
    <location>
        <begin position="81"/>
        <end position="92"/>
    </location>
</feature>
<proteinExistence type="predicted"/>
<dbReference type="AlphaFoldDB" id="A0ABD3DKH9"/>
<comment type="caution">
    <text evidence="2">The sequence shown here is derived from an EMBL/GenBank/DDBJ whole genome shotgun (WGS) entry which is preliminary data.</text>
</comment>
<reference evidence="3" key="1">
    <citation type="journal article" date="2024" name="IScience">
        <title>Strigolactones Initiate the Formation of Haustorium-like Structures in Castilleja.</title>
        <authorList>
            <person name="Buerger M."/>
            <person name="Peterson D."/>
            <person name="Chory J."/>
        </authorList>
    </citation>
    <scope>NUCLEOTIDE SEQUENCE [LARGE SCALE GENOMIC DNA]</scope>
</reference>